<dbReference type="SUPFAM" id="SSF56784">
    <property type="entry name" value="HAD-like"/>
    <property type="match status" value="1"/>
</dbReference>
<dbReference type="GO" id="GO:0016791">
    <property type="term" value="F:phosphatase activity"/>
    <property type="evidence" value="ECO:0007669"/>
    <property type="project" value="TreeGrafter"/>
</dbReference>
<dbReference type="Pfam" id="PF00702">
    <property type="entry name" value="Hydrolase"/>
    <property type="match status" value="1"/>
</dbReference>
<dbReference type="InterPro" id="IPR023214">
    <property type="entry name" value="HAD_sf"/>
</dbReference>
<dbReference type="Gene3D" id="1.20.120.710">
    <property type="entry name" value="Haloacid dehalogenase hydrolase-like domain"/>
    <property type="match status" value="1"/>
</dbReference>
<keyword evidence="4" id="KW-0460">Magnesium</keyword>
<dbReference type="Gene3D" id="3.40.50.1000">
    <property type="entry name" value="HAD superfamily/HAD-like"/>
    <property type="match status" value="1"/>
</dbReference>
<organism evidence="5 6">
    <name type="scientific">Ramlibacter lithotrophicus</name>
    <dbReference type="NCBI Taxonomy" id="2606681"/>
    <lineage>
        <taxon>Bacteria</taxon>
        <taxon>Pseudomonadati</taxon>
        <taxon>Pseudomonadota</taxon>
        <taxon>Betaproteobacteria</taxon>
        <taxon>Burkholderiales</taxon>
        <taxon>Comamonadaceae</taxon>
        <taxon>Ramlibacter</taxon>
    </lineage>
</organism>
<dbReference type="InterPro" id="IPR051400">
    <property type="entry name" value="HAD-like_hydrolase"/>
</dbReference>
<evidence type="ECO:0000256" key="4">
    <source>
        <dbReference type="ARBA" id="ARBA00022842"/>
    </source>
</evidence>
<proteinExistence type="predicted"/>
<evidence type="ECO:0000313" key="6">
    <source>
        <dbReference type="Proteomes" id="UP000521868"/>
    </source>
</evidence>
<evidence type="ECO:0000256" key="3">
    <source>
        <dbReference type="ARBA" id="ARBA00022801"/>
    </source>
</evidence>
<accession>A0A7X6I7V1</accession>
<dbReference type="Proteomes" id="UP000521868">
    <property type="component" value="Unassembled WGS sequence"/>
</dbReference>
<dbReference type="InterPro" id="IPR006439">
    <property type="entry name" value="HAD-SF_hydro_IA"/>
</dbReference>
<keyword evidence="3 5" id="KW-0378">Hydrolase</keyword>
<comment type="caution">
    <text evidence="5">The sequence shown here is derived from an EMBL/GenBank/DDBJ whole genome shotgun (WGS) entry which is preliminary data.</text>
</comment>
<dbReference type="RefSeq" id="WP_168109034.1">
    <property type="nucleotide sequence ID" value="NZ_VTOX01000008.1"/>
</dbReference>
<reference evidence="5 6" key="1">
    <citation type="journal article" date="2020" name="Nature">
        <title>Bacterial chemolithoautotrophy via manganese oxidation.</title>
        <authorList>
            <person name="Yu H."/>
            <person name="Leadbetter J.R."/>
        </authorList>
    </citation>
    <scope>NUCLEOTIDE SEQUENCE [LARGE SCALE GENOMIC DNA]</scope>
    <source>
        <strain evidence="5 6">RBP-1</strain>
    </source>
</reference>
<evidence type="ECO:0000256" key="2">
    <source>
        <dbReference type="ARBA" id="ARBA00022723"/>
    </source>
</evidence>
<dbReference type="AlphaFoldDB" id="A0A7X6I7V1"/>
<evidence type="ECO:0000256" key="1">
    <source>
        <dbReference type="ARBA" id="ARBA00001946"/>
    </source>
</evidence>
<keyword evidence="2" id="KW-0479">Metal-binding</keyword>
<dbReference type="SFLD" id="SFLDG01129">
    <property type="entry name" value="C1.5:_HAD__Beta-PGM__Phosphata"/>
    <property type="match status" value="1"/>
</dbReference>
<comment type="cofactor">
    <cofactor evidence="1">
        <name>Mg(2+)</name>
        <dbReference type="ChEBI" id="CHEBI:18420"/>
    </cofactor>
</comment>
<dbReference type="EMBL" id="VTOX01000008">
    <property type="protein sequence ID" value="NKE67901.1"/>
    <property type="molecule type" value="Genomic_DNA"/>
</dbReference>
<dbReference type="PRINTS" id="PR00413">
    <property type="entry name" value="HADHALOGNASE"/>
</dbReference>
<sequence length="239" mass="26556">MPALRYKAVFFDLDDTLFDHRAHRREALAALRAAVRLNGDVAASLEAAHERHLQRTHGLLLAGAITLEQARLERLRGALADHGLEVDDERLASLEAVYRSAYDRHWRSVPGSVELLDALKRAGAWVAVVTNGRKNDQLAKLQRLGLLPRVDDVLISEELGCEKPSLEFFALAAKRARCQACECVMVGDLWNTDIVGATASGMSAVWLNRYQRDPQANAAATEIRSFQPLESVLEHFLQP</sequence>
<gene>
    <name evidence="5" type="ORF">RAMLITH_18935</name>
</gene>
<name>A0A7X6I7V1_9BURK</name>
<dbReference type="GO" id="GO:0044281">
    <property type="term" value="P:small molecule metabolic process"/>
    <property type="evidence" value="ECO:0007669"/>
    <property type="project" value="UniProtKB-ARBA"/>
</dbReference>
<dbReference type="PANTHER" id="PTHR46470">
    <property type="entry name" value="N-ACYLNEURAMINATE-9-PHOSPHATASE"/>
    <property type="match status" value="1"/>
</dbReference>
<protein>
    <submittedName>
        <fullName evidence="5">HAD family hydrolase</fullName>
    </submittedName>
</protein>
<evidence type="ECO:0000313" key="5">
    <source>
        <dbReference type="EMBL" id="NKE67901.1"/>
    </source>
</evidence>
<dbReference type="InterPro" id="IPR036412">
    <property type="entry name" value="HAD-like_sf"/>
</dbReference>
<keyword evidence="6" id="KW-1185">Reference proteome</keyword>
<dbReference type="GO" id="GO:0046872">
    <property type="term" value="F:metal ion binding"/>
    <property type="evidence" value="ECO:0007669"/>
    <property type="project" value="UniProtKB-KW"/>
</dbReference>
<dbReference type="SFLD" id="SFLDS00003">
    <property type="entry name" value="Haloacid_Dehalogenase"/>
    <property type="match status" value="1"/>
</dbReference>
<dbReference type="PANTHER" id="PTHR46470:SF2">
    <property type="entry name" value="GLYCERALDEHYDE 3-PHOSPHATE PHOSPHATASE"/>
    <property type="match status" value="1"/>
</dbReference>
<dbReference type="NCBIfam" id="TIGR01549">
    <property type="entry name" value="HAD-SF-IA-v1"/>
    <property type="match status" value="1"/>
</dbReference>